<dbReference type="PANTHER" id="PTHR11575:SF6">
    <property type="entry name" value="2',3'-CYCLIC-NUCLEOTIDE 2'-PHOSPHODIESTERASE_3'-NUCLEOTIDASE"/>
    <property type="match status" value="1"/>
</dbReference>
<dbReference type="GO" id="GO:0009166">
    <property type="term" value="P:nucleotide catabolic process"/>
    <property type="evidence" value="ECO:0007669"/>
    <property type="project" value="InterPro"/>
</dbReference>
<dbReference type="InterPro" id="IPR012640">
    <property type="entry name" value="Membr_lipoprot_lipid_attach_CS"/>
</dbReference>
<name>A0A4Y8WQT7_9PORP</name>
<dbReference type="PANTHER" id="PTHR11575">
    <property type="entry name" value="5'-NUCLEOTIDASE-RELATED"/>
    <property type="match status" value="1"/>
</dbReference>
<dbReference type="Pfam" id="PF08139">
    <property type="entry name" value="LPAM_1"/>
    <property type="match status" value="1"/>
</dbReference>
<feature type="domain" description="5'-Nucleotidase C-terminal" evidence="6">
    <location>
        <begin position="333"/>
        <end position="506"/>
    </location>
</feature>
<feature type="domain" description="Calcineurin-like phosphoesterase" evidence="5">
    <location>
        <begin position="27"/>
        <end position="253"/>
    </location>
</feature>
<dbReference type="OrthoDB" id="9775118at2"/>
<dbReference type="InterPro" id="IPR008334">
    <property type="entry name" value="5'-Nucleotdase_C"/>
</dbReference>
<dbReference type="RefSeq" id="WP_018357682.1">
    <property type="nucleotide sequence ID" value="NZ_CP197400.1"/>
</dbReference>
<dbReference type="Proteomes" id="UP000297225">
    <property type="component" value="Unassembled WGS sequence"/>
</dbReference>
<dbReference type="Pfam" id="PF02872">
    <property type="entry name" value="5_nucleotid_C"/>
    <property type="match status" value="1"/>
</dbReference>
<reference evidence="7 8" key="1">
    <citation type="submission" date="2019-03" db="EMBL/GenBank/DDBJ databases">
        <title>Porphyromonas levii Isolated from the Uterus of Dairy Cows.</title>
        <authorList>
            <person name="Francis A.M."/>
        </authorList>
    </citation>
    <scope>NUCLEOTIDE SEQUENCE [LARGE SCALE GENOMIC DNA]</scope>
    <source>
        <strain evidence="7 8">AF5678</strain>
    </source>
</reference>
<dbReference type="AlphaFoldDB" id="A0A4Y8WQT7"/>
<sequence>MKRIILFASLLLLLAGCQPPEKSTTLHIVHTTDVHGNLFPYDFVNDQPGTGGYARVSSYIKQLKQGSDEVLLLDAGDILQGQPSAYYYNFIDTASTHIYAQVLDQMGYDAISIGNHDIETGHSTYDRFVAELKLPVLGANVLKEGTDAPYFLPYVFIQKGGRRIAVIGTTMPGLTHNLPRVLWEGLEFTDQVETIKKYLPEIQASKPDMIVALIHSGSGDKDGETRPLSENVGYQMAREVPELDLVLLGHDHRQLLDSVVHQDGKVTYLLNPANDANAVSHTVVTFHDSKKGKGRITLAPEIVSLEEVQPDPALLMGFKDQEQAVRDFVARPIATLTSPIEARSAFFRPTPFTDLIHQLQFFIYPEAEVSFTAPLDFNVTLNQGEIAVRDLFKLYRYENTLYLMKLTGDEIRKTLEESYDRWIQTMTSPTDRLIQIDESKLGGQYLATKNASFNFDSASGMTYTVDVTQPKGERVIIEKVGTKEFDPQKEYLVAINSYRGNGGGGLLTRGGGIPAEELPERLVKSTDKDLRFYLIDFFKKHNPYTPIVKAKWSFEPKEWTEPAIQRDSTLLFSQQK</sequence>
<evidence type="ECO:0000313" key="7">
    <source>
        <dbReference type="EMBL" id="TFH95024.1"/>
    </source>
</evidence>
<keyword evidence="8" id="KW-1185">Reference proteome</keyword>
<dbReference type="InterPro" id="IPR006146">
    <property type="entry name" value="5'-Nucleotdase_CS"/>
</dbReference>
<evidence type="ECO:0000256" key="1">
    <source>
        <dbReference type="ARBA" id="ARBA00006654"/>
    </source>
</evidence>
<keyword evidence="4" id="KW-0378">Hydrolase</keyword>
<dbReference type="InterPro" id="IPR036907">
    <property type="entry name" value="5'-Nucleotdase_C_sf"/>
</dbReference>
<accession>A0A4Y8WQT7</accession>
<dbReference type="GO" id="GO:0016788">
    <property type="term" value="F:hydrolase activity, acting on ester bonds"/>
    <property type="evidence" value="ECO:0007669"/>
    <property type="project" value="InterPro"/>
</dbReference>
<evidence type="ECO:0000256" key="3">
    <source>
        <dbReference type="ARBA" id="ARBA00022729"/>
    </source>
</evidence>
<dbReference type="InterPro" id="IPR004843">
    <property type="entry name" value="Calcineurin-like_PHP"/>
</dbReference>
<dbReference type="GO" id="GO:0030288">
    <property type="term" value="C:outer membrane-bounded periplasmic space"/>
    <property type="evidence" value="ECO:0007669"/>
    <property type="project" value="TreeGrafter"/>
</dbReference>
<evidence type="ECO:0000259" key="5">
    <source>
        <dbReference type="Pfam" id="PF00149"/>
    </source>
</evidence>
<keyword evidence="3" id="KW-0732">Signal</keyword>
<organism evidence="7 8">
    <name type="scientific">Porphyromonas levii</name>
    <dbReference type="NCBI Taxonomy" id="28114"/>
    <lineage>
        <taxon>Bacteria</taxon>
        <taxon>Pseudomonadati</taxon>
        <taxon>Bacteroidota</taxon>
        <taxon>Bacteroidia</taxon>
        <taxon>Bacteroidales</taxon>
        <taxon>Porphyromonadaceae</taxon>
        <taxon>Porphyromonas</taxon>
    </lineage>
</organism>
<dbReference type="SUPFAM" id="SSF55816">
    <property type="entry name" value="5'-nucleotidase (syn. UDP-sugar hydrolase), C-terminal domain"/>
    <property type="match status" value="1"/>
</dbReference>
<dbReference type="GeneID" id="66797898"/>
<dbReference type="SUPFAM" id="SSF56300">
    <property type="entry name" value="Metallo-dependent phosphatases"/>
    <property type="match status" value="1"/>
</dbReference>
<dbReference type="GO" id="GO:0000166">
    <property type="term" value="F:nucleotide binding"/>
    <property type="evidence" value="ECO:0007669"/>
    <property type="project" value="UniProtKB-KW"/>
</dbReference>
<dbReference type="PROSITE" id="PS00785">
    <property type="entry name" value="5_NUCLEOTIDASE_1"/>
    <property type="match status" value="1"/>
</dbReference>
<dbReference type="STRING" id="1122973.GCA_000379925_00411"/>
<dbReference type="InterPro" id="IPR006179">
    <property type="entry name" value="5_nucleotidase/apyrase"/>
</dbReference>
<dbReference type="Gene3D" id="3.90.780.10">
    <property type="entry name" value="5'-Nucleotidase, C-terminal domain"/>
    <property type="match status" value="1"/>
</dbReference>
<evidence type="ECO:0000256" key="4">
    <source>
        <dbReference type="RuleBase" id="RU362119"/>
    </source>
</evidence>
<dbReference type="GO" id="GO:0046872">
    <property type="term" value="F:metal ion binding"/>
    <property type="evidence" value="ECO:0007669"/>
    <property type="project" value="InterPro"/>
</dbReference>
<protein>
    <recommendedName>
        <fullName evidence="2">Type IV secretion system putative lipoprotein virB7</fullName>
    </recommendedName>
</protein>
<dbReference type="Gene3D" id="3.60.21.10">
    <property type="match status" value="1"/>
</dbReference>
<evidence type="ECO:0000313" key="8">
    <source>
        <dbReference type="Proteomes" id="UP000297225"/>
    </source>
</evidence>
<comment type="caution">
    <text evidence="7">The sequence shown here is derived from an EMBL/GenBank/DDBJ whole genome shotgun (WGS) entry which is preliminary data.</text>
</comment>
<dbReference type="Pfam" id="PF00149">
    <property type="entry name" value="Metallophos"/>
    <property type="match status" value="1"/>
</dbReference>
<dbReference type="EMBL" id="SPNC01000070">
    <property type="protein sequence ID" value="TFH95024.1"/>
    <property type="molecule type" value="Genomic_DNA"/>
</dbReference>
<evidence type="ECO:0000259" key="6">
    <source>
        <dbReference type="Pfam" id="PF02872"/>
    </source>
</evidence>
<keyword evidence="4" id="KW-0547">Nucleotide-binding</keyword>
<dbReference type="PROSITE" id="PS51257">
    <property type="entry name" value="PROKAR_LIPOPROTEIN"/>
    <property type="match status" value="1"/>
</dbReference>
<gene>
    <name evidence="7" type="ORF">E4P47_05455</name>
</gene>
<dbReference type="InterPro" id="IPR029052">
    <property type="entry name" value="Metallo-depent_PP-like"/>
</dbReference>
<comment type="similarity">
    <text evidence="1 4">Belongs to the 5'-nucleotidase family.</text>
</comment>
<dbReference type="PRINTS" id="PR01607">
    <property type="entry name" value="APYRASEFAMLY"/>
</dbReference>
<evidence type="ECO:0000256" key="2">
    <source>
        <dbReference type="ARBA" id="ARBA00017922"/>
    </source>
</evidence>
<proteinExistence type="inferred from homology"/>